<dbReference type="Proteomes" id="UP000273278">
    <property type="component" value="Chromosome"/>
</dbReference>
<evidence type="ECO:0000259" key="1">
    <source>
        <dbReference type="Pfam" id="PF12706"/>
    </source>
</evidence>
<accession>A0A3G3IFA8</accession>
<evidence type="ECO:0000313" key="3">
    <source>
        <dbReference type="Proteomes" id="UP000273278"/>
    </source>
</evidence>
<dbReference type="PANTHER" id="PTHR43546">
    <property type="entry name" value="UPF0173 METAL-DEPENDENT HYDROLASE MJ1163-RELATED"/>
    <property type="match status" value="1"/>
</dbReference>
<feature type="domain" description="Metallo-beta-lactamase" evidence="1">
    <location>
        <begin position="37"/>
        <end position="221"/>
    </location>
</feature>
<protein>
    <submittedName>
        <fullName evidence="2">Metal-dependent hydrolase</fullName>
    </submittedName>
</protein>
<dbReference type="InterPro" id="IPR050114">
    <property type="entry name" value="UPF0173_UPF0282_UlaG_hydrolase"/>
</dbReference>
<dbReference type="RefSeq" id="WP_015504163.1">
    <property type="nucleotide sequence ID" value="NZ_CAYAVG010000022.1"/>
</dbReference>
<dbReference type="Pfam" id="PF12706">
    <property type="entry name" value="Lactamase_B_2"/>
    <property type="match status" value="1"/>
</dbReference>
<dbReference type="GeneID" id="41321058"/>
<name>A0A3G3IFA8_9ARCH</name>
<dbReference type="OMA" id="HCHPDHY"/>
<dbReference type="GO" id="GO:0016787">
    <property type="term" value="F:hydrolase activity"/>
    <property type="evidence" value="ECO:0007669"/>
    <property type="project" value="UniProtKB-KW"/>
</dbReference>
<reference evidence="2 3" key="1">
    <citation type="submission" date="2016-10" db="EMBL/GenBank/DDBJ databases">
        <title>Complete genome of the TMA-utilizing, human hosted archaeon Methanomethylophilus alvus Gen. nov, sp. nov., strain Mx-05, derived from a pure culture.</title>
        <authorList>
            <person name="Brugere J.-F."/>
            <person name="Ben Hania W."/>
            <person name="Chaudhary P.P."/>
            <person name="Gaci N."/>
            <person name="Borrel G."/>
            <person name="Cao Van Tuat L."/>
            <person name="Fardeau M.-L."/>
            <person name="Harris H.M.B."/>
            <person name="O'Toole P.W."/>
            <person name="Ollivier B."/>
        </authorList>
    </citation>
    <scope>NUCLEOTIDE SEQUENCE [LARGE SCALE GENOMIC DNA]</scope>
    <source>
        <strain evidence="2 3">Mx-05</strain>
    </source>
</reference>
<dbReference type="PANTHER" id="PTHR43546:SF3">
    <property type="entry name" value="UPF0173 METAL-DEPENDENT HYDROLASE MJ1163"/>
    <property type="match status" value="1"/>
</dbReference>
<dbReference type="Gene3D" id="3.60.15.10">
    <property type="entry name" value="Ribonuclease Z/Hydroxyacylglutathione hydrolase-like"/>
    <property type="match status" value="1"/>
</dbReference>
<dbReference type="InterPro" id="IPR001279">
    <property type="entry name" value="Metallo-B-lactamas"/>
</dbReference>
<dbReference type="InterPro" id="IPR036866">
    <property type="entry name" value="RibonucZ/Hydroxyglut_hydro"/>
</dbReference>
<organism evidence="2 3">
    <name type="scientific">Methanomethylophilus alvi</name>
    <dbReference type="NCBI Taxonomy" id="1291540"/>
    <lineage>
        <taxon>Archaea</taxon>
        <taxon>Methanobacteriati</taxon>
        <taxon>Thermoplasmatota</taxon>
        <taxon>Thermoplasmata</taxon>
        <taxon>Methanomassiliicoccales</taxon>
        <taxon>Methanomethylophilaceae</taxon>
        <taxon>Methanomethylophilus</taxon>
    </lineage>
</organism>
<proteinExistence type="predicted"/>
<dbReference type="SUPFAM" id="SSF56281">
    <property type="entry name" value="Metallo-hydrolase/oxidoreductase"/>
    <property type="match status" value="1"/>
</dbReference>
<sequence>MTFRITFLGTGGGRHTSMFQTRCTGGMLIEHGDPVMRMHVDPGPGALTQMRRIRYDVGSTDSVVISHAHPDHYSDGPCVIEGMTRGGWVKRGHLYGSPTVIEGEGGLGPCLSPYHLGLPISSTAFRPGDVLDIDGQRVEICRARHSDPTNVGFRFDTPFGVVSYVSDTDYDEDIGRQYIGSRVLILPVTTPHNNRINYHMCTDTAIEMVDLVKPELCIFTHLGIVMIEEGPDAQAEMCQNATGVRTVAGKDLMVLDVGEDLELSQARTYDGEWIPEWAPKLPEKYRDGGQKGNF</sequence>
<gene>
    <name evidence="2" type="ORF">BKD89_01285</name>
</gene>
<dbReference type="AlphaFoldDB" id="A0A3G3IFA8"/>
<dbReference type="EMBL" id="CP017686">
    <property type="protein sequence ID" value="AYQ54451.1"/>
    <property type="molecule type" value="Genomic_DNA"/>
</dbReference>
<keyword evidence="2" id="KW-0378">Hydrolase</keyword>
<evidence type="ECO:0000313" key="2">
    <source>
        <dbReference type="EMBL" id="AYQ54451.1"/>
    </source>
</evidence>